<keyword evidence="2" id="KW-1185">Reference proteome</keyword>
<reference evidence="1 2" key="1">
    <citation type="submission" date="2024-09" db="EMBL/GenBank/DDBJ databases">
        <authorList>
            <person name="Sun Q."/>
            <person name="Mori K."/>
        </authorList>
    </citation>
    <scope>NUCLEOTIDE SEQUENCE [LARGE SCALE GENOMIC DNA]</scope>
    <source>
        <strain evidence="1 2">JCM 15389</strain>
    </source>
</reference>
<dbReference type="EMBL" id="JBHLYQ010000159">
    <property type="protein sequence ID" value="MFC0082804.1"/>
    <property type="molecule type" value="Genomic_DNA"/>
</dbReference>
<accession>A0ABV6C537</accession>
<comment type="caution">
    <text evidence="1">The sequence shown here is derived from an EMBL/GenBank/DDBJ whole genome shotgun (WGS) entry which is preliminary data.</text>
</comment>
<evidence type="ECO:0000313" key="1">
    <source>
        <dbReference type="EMBL" id="MFC0082804.1"/>
    </source>
</evidence>
<organism evidence="1 2">
    <name type="scientific">Aciditerrimonas ferrireducens</name>
    <dbReference type="NCBI Taxonomy" id="667306"/>
    <lineage>
        <taxon>Bacteria</taxon>
        <taxon>Bacillati</taxon>
        <taxon>Actinomycetota</taxon>
        <taxon>Acidimicrobiia</taxon>
        <taxon>Acidimicrobiales</taxon>
        <taxon>Acidimicrobiaceae</taxon>
        <taxon>Aciditerrimonas</taxon>
    </lineage>
</organism>
<feature type="non-terminal residue" evidence="1">
    <location>
        <position position="1"/>
    </location>
</feature>
<dbReference type="RefSeq" id="WP_377790454.1">
    <property type="nucleotide sequence ID" value="NZ_JBHLYQ010000159.1"/>
</dbReference>
<proteinExistence type="predicted"/>
<dbReference type="Proteomes" id="UP001589788">
    <property type="component" value="Unassembled WGS sequence"/>
</dbReference>
<gene>
    <name evidence="1" type="ORF">ACFFRE_11755</name>
</gene>
<evidence type="ECO:0000313" key="2">
    <source>
        <dbReference type="Proteomes" id="UP001589788"/>
    </source>
</evidence>
<protein>
    <submittedName>
        <fullName evidence="1">Uncharacterized protein</fullName>
    </submittedName>
</protein>
<name>A0ABV6C537_9ACTN</name>
<sequence>LEFRLGAGPRAAGSASGPVAWRVGWALLAPGRTFEEALAQAAEAAQGPSGNLLRAGRGAGFEQEARAGWT</sequence>